<organism evidence="8 9">
    <name type="scientific">Pseudomethylobacillus aquaticus</name>
    <dbReference type="NCBI Taxonomy" id="2676064"/>
    <lineage>
        <taxon>Bacteria</taxon>
        <taxon>Pseudomonadati</taxon>
        <taxon>Pseudomonadota</taxon>
        <taxon>Betaproteobacteria</taxon>
        <taxon>Nitrosomonadales</taxon>
        <taxon>Methylophilaceae</taxon>
        <taxon>Pseudomethylobacillus</taxon>
    </lineage>
</organism>
<name>A0A3N0UYB8_9PROT</name>
<evidence type="ECO:0000256" key="5">
    <source>
        <dbReference type="ARBA" id="ARBA00022989"/>
    </source>
</evidence>
<sequence>MPKQEELVPHISLWQAVRYWFKLGCISFGGPAGQIAIMHEDLVEKRRWISERRFLHALNYCMLLPGPEAQQLATYIGWLMHRTWGGLIAGGLFVLPSLLLLMLLSWVYLRFGEVPAVAAVLYGIKPAVVGIVAFAAWRIGRRVLNNMLLCAISLMAFLALTVFHLPFPYVILCAAIIGVIGGKFAPHYFRATSPGHAPSGAEQHAPALIADDTPPPPHARFQLRKLLLALVCGLLTWLAAMAVLRWSGQPVLLDMASFFSKAALLTFGGAYAVLPYLYQGAVQSFAWLSPAQMMDGLALGETTPGPLIMVVAFVGFVGGWGQALFGADQLLWAGIAAACVVTFFTFLPSFIFIFAGGPLVESTRGNLRFTAPLTAITAAVVGVILNLAVFFAMHITWPQGMSSTPDWFALFASVLALVLLIRFKLGVLMLIALFALLGLAYRLMT</sequence>
<reference evidence="8 9" key="1">
    <citation type="submission" date="2018-10" db="EMBL/GenBank/DDBJ databases">
        <authorList>
            <person name="Chen W.-M."/>
        </authorList>
    </citation>
    <scope>NUCLEOTIDE SEQUENCE [LARGE SCALE GENOMIC DNA]</scope>
    <source>
        <strain evidence="8 9">H-5</strain>
    </source>
</reference>
<dbReference type="RefSeq" id="WP_123237839.1">
    <property type="nucleotide sequence ID" value="NZ_RJVP01000005.1"/>
</dbReference>
<keyword evidence="5 7" id="KW-1133">Transmembrane helix</keyword>
<evidence type="ECO:0000256" key="6">
    <source>
        <dbReference type="ARBA" id="ARBA00023136"/>
    </source>
</evidence>
<dbReference type="GO" id="GO:0015109">
    <property type="term" value="F:chromate transmembrane transporter activity"/>
    <property type="evidence" value="ECO:0007669"/>
    <property type="project" value="InterPro"/>
</dbReference>
<feature type="transmembrane region" description="Helical" evidence="7">
    <location>
        <begin position="169"/>
        <end position="189"/>
    </location>
</feature>
<gene>
    <name evidence="8" type="primary">chrA</name>
    <name evidence="8" type="ORF">ED236_10095</name>
</gene>
<accession>A0A3N0UYB8</accession>
<feature type="transmembrane region" description="Helical" evidence="7">
    <location>
        <begin position="330"/>
        <end position="357"/>
    </location>
</feature>
<feature type="transmembrane region" description="Helical" evidence="7">
    <location>
        <begin position="143"/>
        <end position="163"/>
    </location>
</feature>
<feature type="transmembrane region" description="Helical" evidence="7">
    <location>
        <begin position="369"/>
        <end position="395"/>
    </location>
</feature>
<dbReference type="EMBL" id="RJVP01000005">
    <property type="protein sequence ID" value="ROH85520.1"/>
    <property type="molecule type" value="Genomic_DNA"/>
</dbReference>
<dbReference type="PANTHER" id="PTHR33567">
    <property type="entry name" value="CHROMATE ION TRANSPORTER (EUROFUNG)"/>
    <property type="match status" value="1"/>
</dbReference>
<evidence type="ECO:0000256" key="1">
    <source>
        <dbReference type="ARBA" id="ARBA00004651"/>
    </source>
</evidence>
<keyword evidence="6 7" id="KW-0472">Membrane</keyword>
<dbReference type="AlphaFoldDB" id="A0A3N0UYB8"/>
<dbReference type="InterPro" id="IPR003370">
    <property type="entry name" value="Chromate_transpt"/>
</dbReference>
<dbReference type="Pfam" id="PF02417">
    <property type="entry name" value="Chromate_transp"/>
    <property type="match status" value="2"/>
</dbReference>
<dbReference type="PANTHER" id="PTHR33567:SF3">
    <property type="entry name" value="CHROMATE ION TRANSPORTER (EUROFUNG)"/>
    <property type="match status" value="1"/>
</dbReference>
<evidence type="ECO:0000256" key="2">
    <source>
        <dbReference type="ARBA" id="ARBA00005262"/>
    </source>
</evidence>
<dbReference type="GO" id="GO:0005886">
    <property type="term" value="C:plasma membrane"/>
    <property type="evidence" value="ECO:0007669"/>
    <property type="project" value="UniProtKB-SubCell"/>
</dbReference>
<feature type="transmembrane region" description="Helical" evidence="7">
    <location>
        <begin position="258"/>
        <end position="278"/>
    </location>
</feature>
<protein>
    <submittedName>
        <fullName evidence="8">Chromate efflux transporter</fullName>
    </submittedName>
</protein>
<dbReference type="Proteomes" id="UP000275137">
    <property type="component" value="Unassembled WGS sequence"/>
</dbReference>
<evidence type="ECO:0000256" key="4">
    <source>
        <dbReference type="ARBA" id="ARBA00022692"/>
    </source>
</evidence>
<dbReference type="PIRSF" id="PIRSF004810">
    <property type="entry name" value="ChrA"/>
    <property type="match status" value="1"/>
</dbReference>
<feature type="transmembrane region" description="Helical" evidence="7">
    <location>
        <begin position="114"/>
        <end position="136"/>
    </location>
</feature>
<dbReference type="InterPro" id="IPR014047">
    <property type="entry name" value="Chr_Tranpt_l_chain"/>
</dbReference>
<evidence type="ECO:0000256" key="3">
    <source>
        <dbReference type="ARBA" id="ARBA00022475"/>
    </source>
</evidence>
<comment type="similarity">
    <text evidence="2">Belongs to the chromate ion transporter (CHR) (TC 2.A.51) family.</text>
</comment>
<feature type="transmembrane region" description="Helical" evidence="7">
    <location>
        <begin position="226"/>
        <end position="246"/>
    </location>
</feature>
<keyword evidence="9" id="KW-1185">Reference proteome</keyword>
<keyword evidence="3" id="KW-1003">Cell membrane</keyword>
<evidence type="ECO:0000256" key="7">
    <source>
        <dbReference type="SAM" id="Phobius"/>
    </source>
</evidence>
<feature type="transmembrane region" description="Helical" evidence="7">
    <location>
        <begin position="298"/>
        <end position="318"/>
    </location>
</feature>
<comment type="subcellular location">
    <subcellularLocation>
        <location evidence="1">Cell membrane</location>
        <topology evidence="1">Multi-pass membrane protein</topology>
    </subcellularLocation>
</comment>
<comment type="caution">
    <text evidence="8">The sequence shown here is derived from an EMBL/GenBank/DDBJ whole genome shotgun (WGS) entry which is preliminary data.</text>
</comment>
<keyword evidence="4 7" id="KW-0812">Transmembrane</keyword>
<feature type="transmembrane region" description="Helical" evidence="7">
    <location>
        <begin position="407"/>
        <end position="440"/>
    </location>
</feature>
<proteinExistence type="inferred from homology"/>
<evidence type="ECO:0000313" key="8">
    <source>
        <dbReference type="EMBL" id="ROH85520.1"/>
    </source>
</evidence>
<evidence type="ECO:0000313" key="9">
    <source>
        <dbReference type="Proteomes" id="UP000275137"/>
    </source>
</evidence>
<dbReference type="NCBIfam" id="TIGR00937">
    <property type="entry name" value="2A51"/>
    <property type="match status" value="1"/>
</dbReference>
<feature type="transmembrane region" description="Helical" evidence="7">
    <location>
        <begin position="84"/>
        <end position="108"/>
    </location>
</feature>